<evidence type="ECO:0000256" key="4">
    <source>
        <dbReference type="ARBA" id="ARBA00022777"/>
    </source>
</evidence>
<feature type="transmembrane region" description="Helical" evidence="6">
    <location>
        <begin position="30"/>
        <end position="50"/>
    </location>
</feature>
<evidence type="ECO:0000256" key="5">
    <source>
        <dbReference type="ARBA" id="ARBA00022840"/>
    </source>
</evidence>
<dbReference type="WBParaSite" id="HDID_0000276301-mRNA-1">
    <property type="protein sequence ID" value="HDID_0000276301-mRNA-1"/>
    <property type="gene ID" value="HDID_0000276301"/>
</dbReference>
<name>A0A0R3SDJ4_HYMDI</name>
<organism evidence="10">
    <name type="scientific">Hymenolepis diminuta</name>
    <name type="common">Rat tapeworm</name>
    <dbReference type="NCBI Taxonomy" id="6216"/>
    <lineage>
        <taxon>Eukaryota</taxon>
        <taxon>Metazoa</taxon>
        <taxon>Spiralia</taxon>
        <taxon>Lophotrochozoa</taxon>
        <taxon>Platyhelminthes</taxon>
        <taxon>Cestoda</taxon>
        <taxon>Eucestoda</taxon>
        <taxon>Cyclophyllidea</taxon>
        <taxon>Hymenolepididae</taxon>
        <taxon>Hymenolepis</taxon>
    </lineage>
</organism>
<dbReference type="InterPro" id="IPR011009">
    <property type="entry name" value="Kinase-like_dom_sf"/>
</dbReference>
<dbReference type="EMBL" id="UYSG01000726">
    <property type="protein sequence ID" value="VDL21908.1"/>
    <property type="molecule type" value="Genomic_DNA"/>
</dbReference>
<keyword evidence="2" id="KW-0808">Transferase</keyword>
<dbReference type="InterPro" id="IPR008271">
    <property type="entry name" value="Ser/Thr_kinase_AS"/>
</dbReference>
<gene>
    <name evidence="8" type="ORF">HDID_LOCUS2761</name>
</gene>
<protein>
    <submittedName>
        <fullName evidence="10">Protein kinase domain-containing protein</fullName>
    </submittedName>
</protein>
<feature type="domain" description="Protein kinase" evidence="7">
    <location>
        <begin position="1"/>
        <end position="219"/>
    </location>
</feature>
<dbReference type="PROSITE" id="PS00108">
    <property type="entry name" value="PROTEIN_KINASE_ST"/>
    <property type="match status" value="1"/>
</dbReference>
<accession>A0A0R3SDJ4</accession>
<evidence type="ECO:0000256" key="3">
    <source>
        <dbReference type="ARBA" id="ARBA00022741"/>
    </source>
</evidence>
<dbReference type="SMART" id="SM00220">
    <property type="entry name" value="S_TKc"/>
    <property type="match status" value="1"/>
</dbReference>
<keyword evidence="6" id="KW-0812">Transmembrane</keyword>
<dbReference type="AlphaFoldDB" id="A0A0R3SDJ4"/>
<dbReference type="Gene3D" id="1.10.510.10">
    <property type="entry name" value="Transferase(Phosphotransferase) domain 1"/>
    <property type="match status" value="1"/>
</dbReference>
<evidence type="ECO:0000256" key="2">
    <source>
        <dbReference type="ARBA" id="ARBA00022679"/>
    </source>
</evidence>
<evidence type="ECO:0000313" key="10">
    <source>
        <dbReference type="WBParaSite" id="HDID_0000276301-mRNA-1"/>
    </source>
</evidence>
<dbReference type="PROSITE" id="PS50011">
    <property type="entry name" value="PROTEIN_KINASE_DOM"/>
    <property type="match status" value="1"/>
</dbReference>
<evidence type="ECO:0000313" key="9">
    <source>
        <dbReference type="Proteomes" id="UP000274504"/>
    </source>
</evidence>
<evidence type="ECO:0000256" key="6">
    <source>
        <dbReference type="SAM" id="Phobius"/>
    </source>
</evidence>
<dbReference type="Proteomes" id="UP000274504">
    <property type="component" value="Unassembled WGS sequence"/>
</dbReference>
<dbReference type="OrthoDB" id="4062651at2759"/>
<dbReference type="STRING" id="6216.A0A0R3SDJ4"/>
<keyword evidence="1" id="KW-0723">Serine/threonine-protein kinase</keyword>
<evidence type="ECO:0000259" key="7">
    <source>
        <dbReference type="PROSITE" id="PS50011"/>
    </source>
</evidence>
<dbReference type="InterPro" id="IPR000719">
    <property type="entry name" value="Prot_kinase_dom"/>
</dbReference>
<dbReference type="GO" id="GO:0005524">
    <property type="term" value="F:ATP binding"/>
    <property type="evidence" value="ECO:0007669"/>
    <property type="project" value="UniProtKB-KW"/>
</dbReference>
<reference evidence="8 9" key="2">
    <citation type="submission" date="2018-11" db="EMBL/GenBank/DDBJ databases">
        <authorList>
            <consortium name="Pathogen Informatics"/>
        </authorList>
    </citation>
    <scope>NUCLEOTIDE SEQUENCE [LARGE SCALE GENOMIC DNA]</scope>
</reference>
<keyword evidence="6" id="KW-1133">Transmembrane helix</keyword>
<keyword evidence="5" id="KW-0067">ATP-binding</keyword>
<evidence type="ECO:0000313" key="8">
    <source>
        <dbReference type="EMBL" id="VDL21908.1"/>
    </source>
</evidence>
<dbReference type="PANTHER" id="PTHR24351">
    <property type="entry name" value="RIBOSOMAL PROTEIN S6 KINASE"/>
    <property type="match status" value="1"/>
</dbReference>
<sequence>MGIESVTSNITDVKNVIRANSPFLPTLFSAFWMGTSVAMVITAGCGMDLCELRISYPQLSESSARFYCAEILCGLEHLHTLKIVHMDLKPGNVLIMTSGHVMITDFDHSLDISSGPSIHPDRLAGTLLYNAPEVTSQELIDEKADIWSWASILVELVGDTVRDHRLLKQELVELAIKGQVSMRGFKRYSNELQNLVTACFMINPQLRPNVSEIKMHPFFKDLDWDDVVACRMEPPLNISKFHFRAAKRRNGIEASNRLILKNLYELEMINANEKFTNPDKTRAYRKFEQNIRSLVKAGISESVLRALFANFNFEHPHAFTVKGDY</sequence>
<dbReference type="Pfam" id="PF00069">
    <property type="entry name" value="Pkinase"/>
    <property type="match status" value="1"/>
</dbReference>
<dbReference type="Gene3D" id="3.30.200.20">
    <property type="entry name" value="Phosphorylase Kinase, domain 1"/>
    <property type="match status" value="1"/>
</dbReference>
<dbReference type="SUPFAM" id="SSF56112">
    <property type="entry name" value="Protein kinase-like (PK-like)"/>
    <property type="match status" value="1"/>
</dbReference>
<keyword evidence="3" id="KW-0547">Nucleotide-binding</keyword>
<proteinExistence type="predicted"/>
<keyword evidence="4" id="KW-0418">Kinase</keyword>
<keyword evidence="6" id="KW-0472">Membrane</keyword>
<evidence type="ECO:0000256" key="1">
    <source>
        <dbReference type="ARBA" id="ARBA00022527"/>
    </source>
</evidence>
<dbReference type="GO" id="GO:0004674">
    <property type="term" value="F:protein serine/threonine kinase activity"/>
    <property type="evidence" value="ECO:0007669"/>
    <property type="project" value="UniProtKB-KW"/>
</dbReference>
<reference evidence="10" key="1">
    <citation type="submission" date="2017-02" db="UniProtKB">
        <authorList>
            <consortium name="WormBaseParasite"/>
        </authorList>
    </citation>
    <scope>IDENTIFICATION</scope>
</reference>